<dbReference type="InterPro" id="IPR050237">
    <property type="entry name" value="ATP-dep_AMP-bd_enzyme"/>
</dbReference>
<dbReference type="PANTHER" id="PTHR43767:SF1">
    <property type="entry name" value="NONRIBOSOMAL PEPTIDE SYNTHASE PES1 (EUROFUNG)-RELATED"/>
    <property type="match status" value="1"/>
</dbReference>
<dbReference type="InterPro" id="IPR045851">
    <property type="entry name" value="AMP-bd_C_sf"/>
</dbReference>
<reference evidence="3 4" key="1">
    <citation type="journal article" date="2019" name="Int. J. Syst. Evol. Microbiol.">
        <title>The Global Catalogue of Microorganisms (GCM) 10K type strain sequencing project: providing services to taxonomists for standard genome sequencing and annotation.</title>
        <authorList>
            <consortium name="The Broad Institute Genomics Platform"/>
            <consortium name="The Broad Institute Genome Sequencing Center for Infectious Disease"/>
            <person name="Wu L."/>
            <person name="Ma J."/>
        </authorList>
    </citation>
    <scope>NUCLEOTIDE SEQUENCE [LARGE SCALE GENOMIC DNA]</scope>
    <source>
        <strain evidence="3 4">JCM 8201</strain>
    </source>
</reference>
<feature type="domain" description="AMP-binding enzyme C-terminal" evidence="2">
    <location>
        <begin position="449"/>
        <end position="525"/>
    </location>
</feature>
<keyword evidence="4" id="KW-1185">Reference proteome</keyword>
<dbReference type="Proteomes" id="UP001501842">
    <property type="component" value="Unassembled WGS sequence"/>
</dbReference>
<dbReference type="Pfam" id="PF00501">
    <property type="entry name" value="AMP-binding"/>
    <property type="match status" value="1"/>
</dbReference>
<accession>A0ABN3U9Z9</accession>
<gene>
    <name evidence="3" type="ORF">GCM10010439_33530</name>
</gene>
<dbReference type="PROSITE" id="PS00455">
    <property type="entry name" value="AMP_BINDING"/>
    <property type="match status" value="1"/>
</dbReference>
<evidence type="ECO:0000313" key="4">
    <source>
        <dbReference type="Proteomes" id="UP001501842"/>
    </source>
</evidence>
<organism evidence="3 4">
    <name type="scientific">Actinocorallia aurantiaca</name>
    <dbReference type="NCBI Taxonomy" id="46204"/>
    <lineage>
        <taxon>Bacteria</taxon>
        <taxon>Bacillati</taxon>
        <taxon>Actinomycetota</taxon>
        <taxon>Actinomycetes</taxon>
        <taxon>Streptosporangiales</taxon>
        <taxon>Thermomonosporaceae</taxon>
        <taxon>Actinocorallia</taxon>
    </lineage>
</organism>
<proteinExistence type="predicted"/>
<dbReference type="Gene3D" id="3.40.50.12780">
    <property type="entry name" value="N-terminal domain of ligase-like"/>
    <property type="match status" value="1"/>
</dbReference>
<dbReference type="Pfam" id="PF13193">
    <property type="entry name" value="AMP-binding_C"/>
    <property type="match status" value="1"/>
</dbReference>
<evidence type="ECO:0000259" key="1">
    <source>
        <dbReference type="Pfam" id="PF00501"/>
    </source>
</evidence>
<dbReference type="PANTHER" id="PTHR43767">
    <property type="entry name" value="LONG-CHAIN-FATTY-ACID--COA LIGASE"/>
    <property type="match status" value="1"/>
</dbReference>
<dbReference type="SUPFAM" id="SSF56801">
    <property type="entry name" value="Acetyl-CoA synthetase-like"/>
    <property type="match status" value="1"/>
</dbReference>
<protein>
    <submittedName>
        <fullName evidence="3">Acyl-CoA synthetase</fullName>
    </submittedName>
</protein>
<feature type="domain" description="AMP-dependent synthetase/ligase" evidence="1">
    <location>
        <begin position="11"/>
        <end position="388"/>
    </location>
</feature>
<dbReference type="InterPro" id="IPR020845">
    <property type="entry name" value="AMP-binding_CS"/>
</dbReference>
<name>A0ABN3U9Z9_9ACTN</name>
<evidence type="ECO:0000259" key="2">
    <source>
        <dbReference type="Pfam" id="PF13193"/>
    </source>
</evidence>
<sequence>MTTLNLASLYEAVAAAVPRRTALVCGGRRLTFEELDERASALAHGLLASGIEPGDHVGLHMLNGPEYVEALLACLKARTVPININYRYTDRELEYLYTNAELTGLVIDEELTPSAARVAANCPKLRLAVVVRTGDTPDEEPSWPSAVNVVEYEAVLEGRPVTPPLADERSSDDRFIIYTGGTTGMPKGVVWRHEDFYMAALKGGNHYGPPYLTAEELAAAAAASLEGFSYLLTAPLMHGAASYNLFTSLLGGAKIAVQRRFDPLEALRTVDEEKIGILMVVGDAMARPLADVLRAHRSEFDLSSLFVLGSGGAILSRSIQEELKELVKPDLFVNNSFGASESGADGTIQIGPDGLMRLAPNPRVTVVDTDLKPVPPGSEEIGTIARSGHVPLAYYNDPEKTARTFPVIDGVRWSILGDMAKVEEDGTIVVLGRGSGCINTGGEKVFPEEVEQALKAHPAVMDVLVAGVPDRRFGERVAAVVELRPDAPVPSVTELRDHCREHLAGYKIPALITFSESIMRSPSGKADYRWAKNVLTSENDEKETPRA</sequence>
<dbReference type="NCBIfam" id="NF005863">
    <property type="entry name" value="PRK07798.1"/>
    <property type="match status" value="1"/>
</dbReference>
<dbReference type="EMBL" id="BAAATZ010000012">
    <property type="protein sequence ID" value="GAA2727474.1"/>
    <property type="molecule type" value="Genomic_DNA"/>
</dbReference>
<comment type="caution">
    <text evidence="3">The sequence shown here is derived from an EMBL/GenBank/DDBJ whole genome shotgun (WGS) entry which is preliminary data.</text>
</comment>
<dbReference type="InterPro" id="IPR042099">
    <property type="entry name" value="ANL_N_sf"/>
</dbReference>
<dbReference type="InterPro" id="IPR025110">
    <property type="entry name" value="AMP-bd_C"/>
</dbReference>
<dbReference type="RefSeq" id="WP_344451336.1">
    <property type="nucleotide sequence ID" value="NZ_BAAATZ010000012.1"/>
</dbReference>
<evidence type="ECO:0000313" key="3">
    <source>
        <dbReference type="EMBL" id="GAA2727474.1"/>
    </source>
</evidence>
<dbReference type="InterPro" id="IPR000873">
    <property type="entry name" value="AMP-dep_synth/lig_dom"/>
</dbReference>
<dbReference type="Gene3D" id="3.30.300.30">
    <property type="match status" value="1"/>
</dbReference>